<evidence type="ECO:0000256" key="1">
    <source>
        <dbReference type="SAM" id="Phobius"/>
    </source>
</evidence>
<keyword evidence="1" id="KW-0812">Transmembrane</keyword>
<proteinExistence type="predicted"/>
<dbReference type="EMBL" id="NEXE01000232">
    <property type="protein sequence ID" value="PSN85660.1"/>
    <property type="molecule type" value="Genomic_DNA"/>
</dbReference>
<sequence>MLIRTHILFSFALLSVLSLALPGAQALLASSAATAVISNVLIDAAGHERRRSGGRMFIRRTPLTHTPLHSALFGAISSAPACFLLFHYSLLFQLAASPFFGALSGLSHIFLDAFTERGIYVKRNGRYERFALAHLPYNSPVNSVVAAASLFIAFACVSYAFGF</sequence>
<feature type="transmembrane region" description="Helical" evidence="1">
    <location>
        <begin position="67"/>
        <end position="88"/>
    </location>
</feature>
<gene>
    <name evidence="2" type="ORF">B9Q03_12180</name>
</gene>
<protein>
    <recommendedName>
        <fullName evidence="4">Metal-dependent hydrolase</fullName>
    </recommendedName>
</protein>
<dbReference type="Pfam" id="PF06939">
    <property type="entry name" value="DUF1286"/>
    <property type="match status" value="1"/>
</dbReference>
<dbReference type="Proteomes" id="UP000240322">
    <property type="component" value="Unassembled WGS sequence"/>
</dbReference>
<dbReference type="AlphaFoldDB" id="A0A2R6AH01"/>
<evidence type="ECO:0000313" key="2">
    <source>
        <dbReference type="EMBL" id="PSN85660.1"/>
    </source>
</evidence>
<accession>A0A2R6AH01</accession>
<feature type="transmembrane region" description="Helical" evidence="1">
    <location>
        <begin position="135"/>
        <end position="161"/>
    </location>
</feature>
<name>A0A2R6AH01_9ARCH</name>
<keyword evidence="1" id="KW-1133">Transmembrane helix</keyword>
<organism evidence="2 3">
    <name type="scientific">Candidatus Marsarchaeota G2 archaeon OSP_D</name>
    <dbReference type="NCBI Taxonomy" id="1978157"/>
    <lineage>
        <taxon>Archaea</taxon>
        <taxon>Candidatus Marsarchaeota</taxon>
        <taxon>Candidatus Marsarchaeota group 2</taxon>
    </lineage>
</organism>
<keyword evidence="1" id="KW-0472">Membrane</keyword>
<dbReference type="InterPro" id="IPR009705">
    <property type="entry name" value="DUF1286"/>
</dbReference>
<comment type="caution">
    <text evidence="2">The sequence shown here is derived from an EMBL/GenBank/DDBJ whole genome shotgun (WGS) entry which is preliminary data.</text>
</comment>
<reference evidence="2 3" key="1">
    <citation type="submission" date="2017-04" db="EMBL/GenBank/DDBJ databases">
        <title>Novel microbial lineages endemic to geothermal iron-oxide mats fill important gaps in the evolutionary history of Archaea.</title>
        <authorList>
            <person name="Jay Z.J."/>
            <person name="Beam J.P."/>
            <person name="Dlakic M."/>
            <person name="Rusch D.B."/>
            <person name="Kozubal M.A."/>
            <person name="Inskeep W.P."/>
        </authorList>
    </citation>
    <scope>NUCLEOTIDE SEQUENCE [LARGE SCALE GENOMIC DNA]</scope>
    <source>
        <strain evidence="2">OSP_D</strain>
    </source>
</reference>
<feature type="transmembrane region" description="Helical" evidence="1">
    <location>
        <begin position="94"/>
        <end position="114"/>
    </location>
</feature>
<evidence type="ECO:0008006" key="4">
    <source>
        <dbReference type="Google" id="ProtNLM"/>
    </source>
</evidence>
<evidence type="ECO:0000313" key="3">
    <source>
        <dbReference type="Proteomes" id="UP000240322"/>
    </source>
</evidence>